<keyword evidence="1" id="KW-1133">Transmembrane helix</keyword>
<proteinExistence type="predicted"/>
<comment type="caution">
    <text evidence="2">The sequence shown here is derived from an EMBL/GenBank/DDBJ whole genome shotgun (WGS) entry which is preliminary data.</text>
</comment>
<organism evidence="2 3">
    <name type="scientific">Phytohabitans maris</name>
    <dbReference type="NCBI Taxonomy" id="3071409"/>
    <lineage>
        <taxon>Bacteria</taxon>
        <taxon>Bacillati</taxon>
        <taxon>Actinomycetota</taxon>
        <taxon>Actinomycetes</taxon>
        <taxon>Micromonosporales</taxon>
        <taxon>Micromonosporaceae</taxon>
    </lineage>
</organism>
<keyword evidence="3" id="KW-1185">Reference proteome</keyword>
<dbReference type="Proteomes" id="UP001230908">
    <property type="component" value="Unassembled WGS sequence"/>
</dbReference>
<name>A0ABU0ZRB5_9ACTN</name>
<evidence type="ECO:0000256" key="1">
    <source>
        <dbReference type="SAM" id="Phobius"/>
    </source>
</evidence>
<evidence type="ECO:0000313" key="2">
    <source>
        <dbReference type="EMBL" id="MDQ7909551.1"/>
    </source>
</evidence>
<dbReference type="EMBL" id="JAVHUY010000043">
    <property type="protein sequence ID" value="MDQ7909551.1"/>
    <property type="molecule type" value="Genomic_DNA"/>
</dbReference>
<evidence type="ECO:0000313" key="3">
    <source>
        <dbReference type="Proteomes" id="UP001230908"/>
    </source>
</evidence>
<gene>
    <name evidence="2" type="ORF">RB614_34030</name>
</gene>
<dbReference type="RefSeq" id="WP_308716809.1">
    <property type="nucleotide sequence ID" value="NZ_JAVHUY010000043.1"/>
</dbReference>
<feature type="transmembrane region" description="Helical" evidence="1">
    <location>
        <begin position="46"/>
        <end position="63"/>
    </location>
</feature>
<sequence>MTSTETSAEHGTPYQMIRALARRWPTALAAVSALVILGGGDRAAEVTALSETLLFLPLIYLVVARAGRRGRAGPARGGGGGRRLGLRAGDVAVAAGAGALAAVARAWSAVGHAHDPGTLRVQAVGMVGFGGPTSRVGAGPPRVRPAAG</sequence>
<keyword evidence="1" id="KW-0812">Transmembrane</keyword>
<accession>A0ABU0ZRB5</accession>
<keyword evidence="1" id="KW-0472">Membrane</keyword>
<feature type="transmembrane region" description="Helical" evidence="1">
    <location>
        <begin position="24"/>
        <end position="40"/>
    </location>
</feature>
<protein>
    <submittedName>
        <fullName evidence="2">Uncharacterized protein</fullName>
    </submittedName>
</protein>
<reference evidence="2 3" key="1">
    <citation type="submission" date="2023-08" db="EMBL/GenBank/DDBJ databases">
        <title>Phytohabitans sansha sp. nov., isolated from marine sediment.</title>
        <authorList>
            <person name="Zhao Y."/>
            <person name="Yi K."/>
        </authorList>
    </citation>
    <scope>NUCLEOTIDE SEQUENCE [LARGE SCALE GENOMIC DNA]</scope>
    <source>
        <strain evidence="2 3">ZYX-F-186</strain>
    </source>
</reference>